<dbReference type="InterPro" id="IPR025890">
    <property type="entry name" value="Abhydrolase_bac"/>
</dbReference>
<dbReference type="SUPFAM" id="SSF53474">
    <property type="entry name" value="alpha/beta-Hydrolases"/>
    <property type="match status" value="1"/>
</dbReference>
<reference evidence="1 2" key="1">
    <citation type="submission" date="2009-10" db="EMBL/GenBank/DDBJ databases">
        <authorList>
            <person name="Qin X."/>
            <person name="Bachman B."/>
            <person name="Battles P."/>
            <person name="Bell A."/>
            <person name="Bess C."/>
            <person name="Bickham C."/>
            <person name="Chaboub L."/>
            <person name="Chen D."/>
            <person name="Coyle M."/>
            <person name="Deiros D.R."/>
            <person name="Dinh H."/>
            <person name="Forbes L."/>
            <person name="Fowler G."/>
            <person name="Francisco L."/>
            <person name="Fu Q."/>
            <person name="Gubbala S."/>
            <person name="Hale W."/>
            <person name="Han Y."/>
            <person name="Hemphill L."/>
            <person name="Highlander S.K."/>
            <person name="Hirani K."/>
            <person name="Hogues M."/>
            <person name="Jackson L."/>
            <person name="Jakkamsetti A."/>
            <person name="Javaid M."/>
            <person name="Jiang H."/>
            <person name="Korchina V."/>
            <person name="Kovar C."/>
            <person name="Lara F."/>
            <person name="Lee S."/>
            <person name="Mata R."/>
            <person name="Mathew T."/>
            <person name="Moen C."/>
            <person name="Morales K."/>
            <person name="Munidasa M."/>
            <person name="Nazareth L."/>
            <person name="Ngo R."/>
            <person name="Nguyen L."/>
            <person name="Okwuonu G."/>
            <person name="Ongeri F."/>
            <person name="Patil S."/>
            <person name="Petrosino J."/>
            <person name="Pham C."/>
            <person name="Pham P."/>
            <person name="Pu L.-L."/>
            <person name="Puazo M."/>
            <person name="Raj R."/>
            <person name="Reid J."/>
            <person name="Rouhana J."/>
            <person name="Saada N."/>
            <person name="Shang Y."/>
            <person name="Simmons D."/>
            <person name="Thornton R."/>
            <person name="Warren J."/>
            <person name="Weissenberger G."/>
            <person name="Zhang J."/>
            <person name="Zhang L."/>
            <person name="Zhou C."/>
            <person name="Zhu D."/>
            <person name="Muzny D."/>
            <person name="Worley K."/>
            <person name="Gibbs R."/>
        </authorList>
    </citation>
    <scope>NUCLEOTIDE SEQUENCE [LARGE SCALE GENOMIC DNA]</scope>
    <source>
        <strain evidence="1 2">DSM 17361</strain>
    </source>
</reference>
<dbReference type="Proteomes" id="UP000003160">
    <property type="component" value="Unassembled WGS sequence"/>
</dbReference>
<name>D1PYV7_9BACT</name>
<evidence type="ECO:0000313" key="1">
    <source>
        <dbReference type="EMBL" id="EFA43464.1"/>
    </source>
</evidence>
<dbReference type="PANTHER" id="PTHR22946">
    <property type="entry name" value="DIENELACTONE HYDROLASE DOMAIN-CONTAINING PROTEIN-RELATED"/>
    <property type="match status" value="1"/>
</dbReference>
<evidence type="ECO:0000313" key="2">
    <source>
        <dbReference type="Proteomes" id="UP000003160"/>
    </source>
</evidence>
<dbReference type="EMBL" id="ACKS01000080">
    <property type="protein sequence ID" value="EFA43464.1"/>
    <property type="molecule type" value="Genomic_DNA"/>
</dbReference>
<gene>
    <name evidence="1" type="ORF">HMPREF0645_2142</name>
</gene>
<dbReference type="HOGENOM" id="CLU_056134_3_0_10"/>
<dbReference type="AlphaFoldDB" id="D1PYV7"/>
<keyword evidence="2" id="KW-1185">Reference proteome</keyword>
<accession>D1PYV7</accession>
<protein>
    <recommendedName>
        <fullName evidence="3">Acetyl xylan esterase domain-containing protein</fullName>
    </recommendedName>
</protein>
<dbReference type="InterPro" id="IPR050261">
    <property type="entry name" value="FrsA_esterase"/>
</dbReference>
<organism evidence="1 2">
    <name type="scientific">Hallella bergensis DSM 17361</name>
    <dbReference type="NCBI Taxonomy" id="585502"/>
    <lineage>
        <taxon>Bacteria</taxon>
        <taxon>Pseudomonadati</taxon>
        <taxon>Bacteroidota</taxon>
        <taxon>Bacteroidia</taxon>
        <taxon>Bacteroidales</taxon>
        <taxon>Prevotellaceae</taxon>
        <taxon>Hallella</taxon>
    </lineage>
</organism>
<sequence>MQIKNSIDMMVKKYGRHKLSLLLLLLLWTGSIQAQKRAEHEYYMEMPIYVDSIQRSLTYPLAWRNFPIRDLKAWKQAARRQIWESMGPLPPRSADYDMQIEAREQRNGYQAIRFSIQLTQWYRVKGYLLVPDGKGKHPAVNLLHDHGAHLYIGKEKMIRPFATDTAVINDADRWVKQLYGGQYMGDYLAKHGYVVMSTDAPLWGDRGRREGTDRSKYDIIAGNMMMLGRNLCAFMHHDDVAATDFLATLPCVDSTRIAAAGCSMGAYRAWMLAALTDRIKVTASVCWMTTTAAQLTTRYGRKENGGFANCIPNLRNYLDYPDIASIAAPRAMLMINGTRDKLFKIPGVEDAYGIMSRMWSDAGAPQKLETHIIDQTHECNLEDQRLVLNFLQRHL</sequence>
<dbReference type="PANTHER" id="PTHR22946:SF8">
    <property type="entry name" value="ACETYL XYLAN ESTERASE DOMAIN-CONTAINING PROTEIN"/>
    <property type="match status" value="1"/>
</dbReference>
<dbReference type="Gene3D" id="3.40.50.1820">
    <property type="entry name" value="alpha/beta hydrolase"/>
    <property type="match status" value="1"/>
</dbReference>
<proteinExistence type="predicted"/>
<dbReference type="ESTHER" id="9bact-d1pyv7">
    <property type="family name" value="Abhydrolase_7"/>
</dbReference>
<comment type="caution">
    <text evidence="1">The sequence shown here is derived from an EMBL/GenBank/DDBJ whole genome shotgun (WGS) entry which is preliminary data.</text>
</comment>
<dbReference type="eggNOG" id="COG0412">
    <property type="taxonomic scope" value="Bacteria"/>
</dbReference>
<evidence type="ECO:0008006" key="3">
    <source>
        <dbReference type="Google" id="ProtNLM"/>
    </source>
</evidence>
<dbReference type="Pfam" id="PF12715">
    <property type="entry name" value="Abhydrolase_7"/>
    <property type="match status" value="1"/>
</dbReference>
<dbReference type="InterPro" id="IPR029058">
    <property type="entry name" value="AB_hydrolase_fold"/>
</dbReference>